<dbReference type="Gene3D" id="3.30.1460.10">
    <property type="match status" value="1"/>
</dbReference>
<sequence length="153" mass="17263">MSREDYVELVQDLCEELELGDAGEFLERSLLQVDDTLVGLEYLEERDEIRLLADLGEIEEGVDRSAMLQLLLEFNLGNTSFYLPTFSLHAENHHPVLAYHIPLQALLDDDVELSFVLQEQLLPVLDEWKARLRDALASAPPAADPLPQFGSMA</sequence>
<dbReference type="Proteomes" id="UP001500975">
    <property type="component" value="Unassembled WGS sequence"/>
</dbReference>
<dbReference type="RefSeq" id="WP_345536680.1">
    <property type="nucleotide sequence ID" value="NZ_BAABGJ010000010.1"/>
</dbReference>
<accession>A0ABP8H923</accession>
<protein>
    <recommendedName>
        <fullName evidence="3">Tir chaperone family protein CesT</fullName>
    </recommendedName>
</protein>
<evidence type="ECO:0000313" key="2">
    <source>
        <dbReference type="Proteomes" id="UP001500975"/>
    </source>
</evidence>
<dbReference type="Pfam" id="PF05932">
    <property type="entry name" value="CesT"/>
    <property type="match status" value="1"/>
</dbReference>
<dbReference type="EMBL" id="BAABGJ010000010">
    <property type="protein sequence ID" value="GAA4336068.1"/>
    <property type="molecule type" value="Genomic_DNA"/>
</dbReference>
<keyword evidence="2" id="KW-1185">Reference proteome</keyword>
<evidence type="ECO:0008006" key="3">
    <source>
        <dbReference type="Google" id="ProtNLM"/>
    </source>
</evidence>
<dbReference type="CDD" id="cd17020">
    <property type="entry name" value="T3SC_IA_ShcM-like"/>
    <property type="match status" value="1"/>
</dbReference>
<dbReference type="SUPFAM" id="SSF69635">
    <property type="entry name" value="Type III secretory system chaperone-like"/>
    <property type="match status" value="1"/>
</dbReference>
<reference evidence="2" key="1">
    <citation type="journal article" date="2019" name="Int. J. Syst. Evol. Microbiol.">
        <title>The Global Catalogue of Microorganisms (GCM) 10K type strain sequencing project: providing services to taxonomists for standard genome sequencing and annotation.</title>
        <authorList>
            <consortium name="The Broad Institute Genomics Platform"/>
            <consortium name="The Broad Institute Genome Sequencing Center for Infectious Disease"/>
            <person name="Wu L."/>
            <person name="Ma J."/>
        </authorList>
    </citation>
    <scope>NUCLEOTIDE SEQUENCE [LARGE SCALE GENOMIC DNA]</scope>
    <source>
        <strain evidence="2">JCM 17804</strain>
    </source>
</reference>
<gene>
    <name evidence="1" type="ORF">GCM10023165_13010</name>
</gene>
<organism evidence="1 2">
    <name type="scientific">Variovorax defluvii</name>
    <dbReference type="NCBI Taxonomy" id="913761"/>
    <lineage>
        <taxon>Bacteria</taxon>
        <taxon>Pseudomonadati</taxon>
        <taxon>Pseudomonadota</taxon>
        <taxon>Betaproteobacteria</taxon>
        <taxon>Burkholderiales</taxon>
        <taxon>Comamonadaceae</taxon>
        <taxon>Variovorax</taxon>
    </lineage>
</organism>
<name>A0ABP8H923_9BURK</name>
<proteinExistence type="predicted"/>
<comment type="caution">
    <text evidence="1">The sequence shown here is derived from an EMBL/GenBank/DDBJ whole genome shotgun (WGS) entry which is preliminary data.</text>
</comment>
<dbReference type="InterPro" id="IPR010261">
    <property type="entry name" value="Tir_chaperone"/>
</dbReference>
<evidence type="ECO:0000313" key="1">
    <source>
        <dbReference type="EMBL" id="GAA4336068.1"/>
    </source>
</evidence>